<dbReference type="InParanoid" id="E4X7D6"/>
<feature type="compositionally biased region" description="Polar residues" evidence="1">
    <location>
        <begin position="181"/>
        <end position="196"/>
    </location>
</feature>
<evidence type="ECO:0000256" key="1">
    <source>
        <dbReference type="SAM" id="MobiDB-lite"/>
    </source>
</evidence>
<evidence type="ECO:0000313" key="2">
    <source>
        <dbReference type="EMBL" id="CBY18608.1"/>
    </source>
</evidence>
<evidence type="ECO:0000313" key="3">
    <source>
        <dbReference type="Proteomes" id="UP000001307"/>
    </source>
</evidence>
<keyword evidence="3" id="KW-1185">Reference proteome</keyword>
<name>E4X7D6_OIKDI</name>
<feature type="compositionally biased region" description="Low complexity" evidence="1">
    <location>
        <begin position="53"/>
        <end position="63"/>
    </location>
</feature>
<feature type="region of interest" description="Disordered" evidence="1">
    <location>
        <begin position="15"/>
        <end position="131"/>
    </location>
</feature>
<feature type="compositionally biased region" description="Polar residues" evidence="1">
    <location>
        <begin position="16"/>
        <end position="33"/>
    </location>
</feature>
<dbReference type="EMBL" id="FN653028">
    <property type="protein sequence ID" value="CBY18608.1"/>
    <property type="molecule type" value="Genomic_DNA"/>
</dbReference>
<proteinExistence type="predicted"/>
<dbReference type="AlphaFoldDB" id="E4X7D6"/>
<accession>E4X7D6</accession>
<dbReference type="Proteomes" id="UP000001307">
    <property type="component" value="Unassembled WGS sequence"/>
</dbReference>
<reference evidence="2 3" key="1">
    <citation type="journal article" date="2010" name="Science">
        <title>Plasticity of animal genome architecture unmasked by rapid evolution of a pelagic tunicate.</title>
        <authorList>
            <person name="Denoeud F."/>
            <person name="Henriet S."/>
            <person name="Mungpakdee S."/>
            <person name="Aury J.M."/>
            <person name="Da Silva C."/>
            <person name="Brinkmann H."/>
            <person name="Mikhaleva J."/>
            <person name="Olsen L.C."/>
            <person name="Jubin C."/>
            <person name="Canestro C."/>
            <person name="Bouquet J.M."/>
            <person name="Danks G."/>
            <person name="Poulain J."/>
            <person name="Campsteijn C."/>
            <person name="Adamski M."/>
            <person name="Cross I."/>
            <person name="Yadetie F."/>
            <person name="Muffato M."/>
            <person name="Louis A."/>
            <person name="Butcher S."/>
            <person name="Tsagkogeorga G."/>
            <person name="Konrad A."/>
            <person name="Singh S."/>
            <person name="Jensen M.F."/>
            <person name="Cong E.H."/>
            <person name="Eikeseth-Otteraa H."/>
            <person name="Noel B."/>
            <person name="Anthouard V."/>
            <person name="Porcel B.M."/>
            <person name="Kachouri-Lafond R."/>
            <person name="Nishino A."/>
            <person name="Ugolini M."/>
            <person name="Chourrout P."/>
            <person name="Nishida H."/>
            <person name="Aasland R."/>
            <person name="Huzurbazar S."/>
            <person name="Westhof E."/>
            <person name="Delsuc F."/>
            <person name="Lehrach H."/>
            <person name="Reinhardt R."/>
            <person name="Weissenbach J."/>
            <person name="Roy S.W."/>
            <person name="Artiguenave F."/>
            <person name="Postlethwait J.H."/>
            <person name="Manak J.R."/>
            <person name="Thompson E.M."/>
            <person name="Jaillon O."/>
            <person name="Du Pasquier L."/>
            <person name="Boudinot P."/>
            <person name="Liberles D.A."/>
            <person name="Volff J.N."/>
            <person name="Philippe H."/>
            <person name="Lenhard B."/>
            <person name="Roest Crollius H."/>
            <person name="Wincker P."/>
            <person name="Chourrout D."/>
        </authorList>
    </citation>
    <scope>NUCLEOTIDE SEQUENCE [LARGE SCALE GENOMIC DNA]</scope>
</reference>
<protein>
    <submittedName>
        <fullName evidence="2">Uncharacterized protein</fullName>
    </submittedName>
</protein>
<feature type="region of interest" description="Disordered" evidence="1">
    <location>
        <begin position="179"/>
        <end position="198"/>
    </location>
</feature>
<gene>
    <name evidence="2" type="ORF">GSOID_T00003470001</name>
</gene>
<sequence>MTDGRDGYELAPAWLSSKNLQSNGRSRLTSKPATASDFFARAPVQRKTEKRPTSTSSPSNYPPLNKNLSFLQKGPQHSWGQRQNNDRFRAAAATSPKADAGSSVGTGARLASRRGPGAQPEQFWNKPKGRPGPLYAAKTTPEKIIVPLNAAQSQSTGSTGQMQSLETKVFKKRIPRGSIASMGNSFENNNDETASSGGDDGDVEIPFVAVDHSPPGDVEFFKMLAQDWEIELKNTQPLSKREIEQWAITRPDKAREKLNNMKARGLFDGSVPILSAALETLPVSV</sequence>
<organism evidence="2 3">
    <name type="scientific">Oikopleura dioica</name>
    <name type="common">Tunicate</name>
    <dbReference type="NCBI Taxonomy" id="34765"/>
    <lineage>
        <taxon>Eukaryota</taxon>
        <taxon>Metazoa</taxon>
        <taxon>Chordata</taxon>
        <taxon>Tunicata</taxon>
        <taxon>Appendicularia</taxon>
        <taxon>Copelata</taxon>
        <taxon>Oikopleuridae</taxon>
        <taxon>Oikopleura</taxon>
    </lineage>
</organism>
<dbReference type="OrthoDB" id="10092269at2759"/>